<dbReference type="InterPro" id="IPR037185">
    <property type="entry name" value="EmrE-like"/>
</dbReference>
<evidence type="ECO:0000259" key="6">
    <source>
        <dbReference type="Pfam" id="PF00892"/>
    </source>
</evidence>
<evidence type="ECO:0000256" key="1">
    <source>
        <dbReference type="ARBA" id="ARBA00004141"/>
    </source>
</evidence>
<keyword evidence="8" id="KW-1185">Reference proteome</keyword>
<feature type="transmembrane region" description="Helical" evidence="5">
    <location>
        <begin position="218"/>
        <end position="237"/>
    </location>
</feature>
<evidence type="ECO:0000256" key="4">
    <source>
        <dbReference type="ARBA" id="ARBA00023136"/>
    </source>
</evidence>
<accession>A0ABM8IUL9</accession>
<feature type="domain" description="EamA" evidence="6">
    <location>
        <begin position="129"/>
        <end position="259"/>
    </location>
</feature>
<name>A0ABM8IUL9_9CREN</name>
<feature type="transmembrane region" description="Helical" evidence="5">
    <location>
        <begin position="104"/>
        <end position="122"/>
    </location>
</feature>
<sequence length="262" mass="26085">MLWGSIGVVYRMGVAGGADGAWLVLGRPLLAGLPGLAAAVLGLSRPSRWSAAVGLLGLAPLYASYFLAVERLGAALASVLLYTAPVWVVLVSGPVLGEPPGARGLAAAVAGFAGVALIAGPGAGPADALGLVLGLVSGASYACYIVLARYAQARGARVAEVAVHSLPFAALGVAAVVRPAGLPGLLDLAYAGYLAFVGTLLPYTLSSRALRRLEAHRVAVVSLVEPLTAILLAVLLLGEKLSTAQALGAALVLASSLLAARG</sequence>
<dbReference type="PANTHER" id="PTHR32322">
    <property type="entry name" value="INNER MEMBRANE TRANSPORTER"/>
    <property type="match status" value="1"/>
</dbReference>
<organism evidence="7 8">
    <name type="scientific">Pyrodictium abyssi</name>
    <dbReference type="NCBI Taxonomy" id="54256"/>
    <lineage>
        <taxon>Archaea</taxon>
        <taxon>Thermoproteota</taxon>
        <taxon>Thermoprotei</taxon>
        <taxon>Desulfurococcales</taxon>
        <taxon>Pyrodictiaceae</taxon>
        <taxon>Pyrodictium</taxon>
    </lineage>
</organism>
<reference evidence="7 8" key="1">
    <citation type="submission" date="2023-09" db="EMBL/GenBank/DDBJ databases">
        <title>Pyrofollis japonicus gen. nov. sp. nov., a novel member of the family Pyrodictiaceae isolated from the Iheya North hydrothermal field.</title>
        <authorList>
            <person name="Miyazaki U."/>
            <person name="Sanari M."/>
            <person name="Tame A."/>
            <person name="Kitajima M."/>
            <person name="Okamoto A."/>
            <person name="Sawayama S."/>
            <person name="Miyazaki J."/>
            <person name="Takai K."/>
            <person name="Nakagawa S."/>
        </authorList>
    </citation>
    <scope>NUCLEOTIDE SEQUENCE [LARGE SCALE GENOMIC DNA]</scope>
    <source>
        <strain evidence="7 8">AV2</strain>
    </source>
</reference>
<gene>
    <name evidence="7" type="ORF">PABY_00520</name>
</gene>
<feature type="transmembrane region" description="Helical" evidence="5">
    <location>
        <begin position="189"/>
        <end position="206"/>
    </location>
</feature>
<feature type="domain" description="EamA" evidence="6">
    <location>
        <begin position="2"/>
        <end position="119"/>
    </location>
</feature>
<keyword evidence="3 5" id="KW-1133">Transmembrane helix</keyword>
<feature type="transmembrane region" description="Helical" evidence="5">
    <location>
        <begin position="20"/>
        <end position="42"/>
    </location>
</feature>
<keyword evidence="4 5" id="KW-0472">Membrane</keyword>
<evidence type="ECO:0000256" key="3">
    <source>
        <dbReference type="ARBA" id="ARBA00022989"/>
    </source>
</evidence>
<keyword evidence="2 5" id="KW-0812">Transmembrane</keyword>
<feature type="transmembrane region" description="Helical" evidence="5">
    <location>
        <begin position="243"/>
        <end position="260"/>
    </location>
</feature>
<protein>
    <recommendedName>
        <fullName evidence="6">EamA domain-containing protein</fullName>
    </recommendedName>
</protein>
<comment type="subcellular location">
    <subcellularLocation>
        <location evidence="1">Membrane</location>
        <topology evidence="1">Multi-pass membrane protein</topology>
    </subcellularLocation>
</comment>
<dbReference type="EMBL" id="AP028907">
    <property type="protein sequence ID" value="BES80485.1"/>
    <property type="molecule type" value="Genomic_DNA"/>
</dbReference>
<dbReference type="PANTHER" id="PTHR32322:SF2">
    <property type="entry name" value="EAMA DOMAIN-CONTAINING PROTEIN"/>
    <property type="match status" value="1"/>
</dbReference>
<dbReference type="Pfam" id="PF00892">
    <property type="entry name" value="EamA"/>
    <property type="match status" value="2"/>
</dbReference>
<feature type="transmembrane region" description="Helical" evidence="5">
    <location>
        <begin position="159"/>
        <end position="177"/>
    </location>
</feature>
<dbReference type="InterPro" id="IPR000620">
    <property type="entry name" value="EamA_dom"/>
</dbReference>
<feature type="transmembrane region" description="Helical" evidence="5">
    <location>
        <begin position="128"/>
        <end position="147"/>
    </location>
</feature>
<evidence type="ECO:0000313" key="8">
    <source>
        <dbReference type="Proteomes" id="UP001341135"/>
    </source>
</evidence>
<dbReference type="InterPro" id="IPR050638">
    <property type="entry name" value="AA-Vitamin_Transporters"/>
</dbReference>
<evidence type="ECO:0000256" key="5">
    <source>
        <dbReference type="SAM" id="Phobius"/>
    </source>
</evidence>
<proteinExistence type="predicted"/>
<dbReference type="SUPFAM" id="SSF103481">
    <property type="entry name" value="Multidrug resistance efflux transporter EmrE"/>
    <property type="match status" value="2"/>
</dbReference>
<dbReference type="Proteomes" id="UP001341135">
    <property type="component" value="Chromosome"/>
</dbReference>
<evidence type="ECO:0000313" key="7">
    <source>
        <dbReference type="EMBL" id="BES80485.1"/>
    </source>
</evidence>
<dbReference type="Gene3D" id="1.10.3730.20">
    <property type="match status" value="1"/>
</dbReference>
<evidence type="ECO:0000256" key="2">
    <source>
        <dbReference type="ARBA" id="ARBA00022692"/>
    </source>
</evidence>
<feature type="transmembrane region" description="Helical" evidence="5">
    <location>
        <begin position="74"/>
        <end position="97"/>
    </location>
</feature>
<feature type="transmembrane region" description="Helical" evidence="5">
    <location>
        <begin position="49"/>
        <end position="68"/>
    </location>
</feature>